<accession>A0A5A9NXN5</accession>
<evidence type="ECO:0000256" key="1">
    <source>
        <dbReference type="SAM" id="MobiDB-lite"/>
    </source>
</evidence>
<feature type="region of interest" description="Disordered" evidence="1">
    <location>
        <begin position="126"/>
        <end position="262"/>
    </location>
</feature>
<comment type="caution">
    <text evidence="2">The sequence shown here is derived from an EMBL/GenBank/DDBJ whole genome shotgun (WGS) entry which is preliminary data.</text>
</comment>
<reference evidence="2 3" key="1">
    <citation type="journal article" date="2019" name="Mol. Ecol. Resour.">
        <title>Chromosome-level genome assembly of Triplophysa tibetana, a fish adapted to the harsh high-altitude environment of the Tibetan Plateau.</title>
        <authorList>
            <person name="Yang X."/>
            <person name="Liu H."/>
            <person name="Ma Z."/>
            <person name="Zou Y."/>
            <person name="Zou M."/>
            <person name="Mao Y."/>
            <person name="Li X."/>
            <person name="Wang H."/>
            <person name="Chen T."/>
            <person name="Wang W."/>
            <person name="Yang R."/>
        </authorList>
    </citation>
    <scope>NUCLEOTIDE SEQUENCE [LARGE SCALE GENOMIC DNA]</scope>
    <source>
        <strain evidence="2">TTIB1903HZAU</strain>
        <tissue evidence="2">Muscle</tissue>
    </source>
</reference>
<feature type="region of interest" description="Disordered" evidence="1">
    <location>
        <begin position="35"/>
        <end position="109"/>
    </location>
</feature>
<feature type="region of interest" description="Disordered" evidence="1">
    <location>
        <begin position="1"/>
        <end position="22"/>
    </location>
</feature>
<dbReference type="PANTHER" id="PTHR46584">
    <property type="entry name" value="HMG DOMAIN-CONTAINING PROTEIN 4"/>
    <property type="match status" value="1"/>
</dbReference>
<dbReference type="InterPro" id="IPR042477">
    <property type="entry name" value="HMGXB4"/>
</dbReference>
<dbReference type="EMBL" id="SOYY01000013">
    <property type="protein sequence ID" value="KAA0713489.1"/>
    <property type="molecule type" value="Genomic_DNA"/>
</dbReference>
<feature type="compositionally biased region" description="Low complexity" evidence="1">
    <location>
        <begin position="158"/>
        <end position="167"/>
    </location>
</feature>
<keyword evidence="3" id="KW-1185">Reference proteome</keyword>
<dbReference type="SUPFAM" id="SSF47095">
    <property type="entry name" value="HMG-box"/>
    <property type="match status" value="1"/>
</dbReference>
<feature type="region of interest" description="Disordered" evidence="1">
    <location>
        <begin position="299"/>
        <end position="325"/>
    </location>
</feature>
<feature type="compositionally biased region" description="Polar residues" evidence="1">
    <location>
        <begin position="49"/>
        <end position="62"/>
    </location>
</feature>
<feature type="compositionally biased region" description="Low complexity" evidence="1">
    <location>
        <begin position="184"/>
        <end position="198"/>
    </location>
</feature>
<dbReference type="PANTHER" id="PTHR46584:SF1">
    <property type="entry name" value="HMG DOMAIN-CONTAINING PROTEIN 4"/>
    <property type="match status" value="1"/>
</dbReference>
<protein>
    <submittedName>
        <fullName evidence="2">HMG box-containing protein 4 High mobility group protein 2-like 1</fullName>
    </submittedName>
</protein>
<dbReference type="Proteomes" id="UP000324632">
    <property type="component" value="Chromosome 13"/>
</dbReference>
<name>A0A5A9NXN5_9TELE</name>
<feature type="compositionally biased region" description="Basic residues" evidence="1">
    <location>
        <begin position="208"/>
        <end position="223"/>
    </location>
</feature>
<feature type="compositionally biased region" description="Basic residues" evidence="1">
    <location>
        <begin position="253"/>
        <end position="262"/>
    </location>
</feature>
<proteinExistence type="predicted"/>
<feature type="compositionally biased region" description="Basic and acidic residues" evidence="1">
    <location>
        <begin position="139"/>
        <end position="148"/>
    </location>
</feature>
<feature type="compositionally biased region" description="Basic and acidic residues" evidence="1">
    <location>
        <begin position="314"/>
        <end position="325"/>
    </location>
</feature>
<dbReference type="AlphaFoldDB" id="A0A5A9NXN5"/>
<sequence length="386" mass="43438">MESEVGLVAGRSQREKRRSYKDLLREEEIIDAEVRKSSKKRLKNREAQVCSSQDSQDFYTSSEIHKKKKKHDGYLYKDRSSGSLHKKQKRSSEGHRSLLSSPDLLTSPQTGVTAMGLLQAITSPMAVTTEASYPSLSPSKERRKDMRHASSSRKQPQVVREGLPVVGEEVELEGHYGGCHDFAADSSGSLSADGSSRGKLMIHETSSHSKKKKSKKIKKKKDRHPNGSAERSVHSAGHHRREEKKKRPEGGKRKSKDKKKKKVLTAYQIFYKEYRNSILEEEPGSVWRERSEYLQRKQMKSDAVKQHQTASQRHLKDSSRPKDHHVPVGGGVALKRRDAAVAPVQNGSVLPPRHPDVDPIDAAAHLQLLGESLSLIGRRLQETEGW</sequence>
<gene>
    <name evidence="2" type="ORF">E1301_Tti022986</name>
</gene>
<evidence type="ECO:0000313" key="3">
    <source>
        <dbReference type="Proteomes" id="UP000324632"/>
    </source>
</evidence>
<feature type="compositionally biased region" description="Polar residues" evidence="1">
    <location>
        <begin position="126"/>
        <end position="138"/>
    </location>
</feature>
<feature type="compositionally biased region" description="Low complexity" evidence="1">
    <location>
        <begin position="97"/>
        <end position="108"/>
    </location>
</feature>
<dbReference type="InterPro" id="IPR036910">
    <property type="entry name" value="HMG_box_dom_sf"/>
</dbReference>
<organism evidence="2 3">
    <name type="scientific">Triplophysa tibetana</name>
    <dbReference type="NCBI Taxonomy" id="1572043"/>
    <lineage>
        <taxon>Eukaryota</taxon>
        <taxon>Metazoa</taxon>
        <taxon>Chordata</taxon>
        <taxon>Craniata</taxon>
        <taxon>Vertebrata</taxon>
        <taxon>Euteleostomi</taxon>
        <taxon>Actinopterygii</taxon>
        <taxon>Neopterygii</taxon>
        <taxon>Teleostei</taxon>
        <taxon>Ostariophysi</taxon>
        <taxon>Cypriniformes</taxon>
        <taxon>Nemacheilidae</taxon>
        <taxon>Triplophysa</taxon>
    </lineage>
</organism>
<evidence type="ECO:0000313" key="2">
    <source>
        <dbReference type="EMBL" id="KAA0713489.1"/>
    </source>
</evidence>